<name>A0A225E5U9_9BACT</name>
<dbReference type="RefSeq" id="WP_088253212.1">
    <property type="nucleotide sequence ID" value="NZ_NIDE01000002.1"/>
</dbReference>
<proteinExistence type="predicted"/>
<feature type="compositionally biased region" description="Basic and acidic residues" evidence="1">
    <location>
        <begin position="469"/>
        <end position="487"/>
    </location>
</feature>
<gene>
    <name evidence="2" type="ORF">FRUB_01817</name>
</gene>
<keyword evidence="3" id="KW-1185">Reference proteome</keyword>
<protein>
    <submittedName>
        <fullName evidence="2">Uncharacterized protein</fullName>
    </submittedName>
</protein>
<comment type="caution">
    <text evidence="2">The sequence shown here is derived from an EMBL/GenBank/DDBJ whole genome shotgun (WGS) entry which is preliminary data.</text>
</comment>
<sequence>MGSFLLAALAANLFTLDVRVRDAVEGGPVVLDAMLTYHGDGFAYLRQPDQPRFIDPLVPPTWPAGAAKEYDRRTFSDRSTVRILETNEAIVERLDVHKLFFGAIPPGPAEFRFTARFDVWLDRSQTSIPVVVRRTVTVPIRSFTPAVRDELVEEIAEDIGRVCELKNSPPPVAFVNPIIISRSSTRGPEVERLVARLVNPRRPEFVPQALTLYKRLYPNVTRVPALREFILHDARGARALFKLEVRDLLENHQPGRAREVFSRWRERDLSPGSRDAPWWDTVGRDLVEKPGTDPGGNWVVPSSFERIARDTRPVHAMPDDLLDRLKRVDSVWERAFVYVTFGEVRLGRAWCDRFLADLRAAARPEPPETMARWLAQLDADDYLEREKASQTFVARLDVCRAYLEAAEQTARSPEVKWRIKELLKKPAAPFQEEFLGTIQRDNSPAAARVGMILSAGGTGPTVAERLKAIRRGREEAERERGPVREGRQPGVFGGSRGGRP</sequence>
<dbReference type="EMBL" id="NIDE01000002">
    <property type="protein sequence ID" value="OWK45486.1"/>
    <property type="molecule type" value="Genomic_DNA"/>
</dbReference>
<evidence type="ECO:0000313" key="3">
    <source>
        <dbReference type="Proteomes" id="UP000214646"/>
    </source>
</evidence>
<evidence type="ECO:0000256" key="1">
    <source>
        <dbReference type="SAM" id="MobiDB-lite"/>
    </source>
</evidence>
<evidence type="ECO:0000313" key="2">
    <source>
        <dbReference type="EMBL" id="OWK45486.1"/>
    </source>
</evidence>
<accession>A0A225E5U9</accession>
<feature type="region of interest" description="Disordered" evidence="1">
    <location>
        <begin position="469"/>
        <end position="500"/>
    </location>
</feature>
<dbReference type="Proteomes" id="UP000214646">
    <property type="component" value="Unassembled WGS sequence"/>
</dbReference>
<organism evidence="2 3">
    <name type="scientific">Fimbriiglobus ruber</name>
    <dbReference type="NCBI Taxonomy" id="1908690"/>
    <lineage>
        <taxon>Bacteria</taxon>
        <taxon>Pseudomonadati</taxon>
        <taxon>Planctomycetota</taxon>
        <taxon>Planctomycetia</taxon>
        <taxon>Gemmatales</taxon>
        <taxon>Gemmataceae</taxon>
        <taxon>Fimbriiglobus</taxon>
    </lineage>
</organism>
<dbReference type="AlphaFoldDB" id="A0A225E5U9"/>
<feature type="compositionally biased region" description="Gly residues" evidence="1">
    <location>
        <begin position="491"/>
        <end position="500"/>
    </location>
</feature>
<reference evidence="3" key="1">
    <citation type="submission" date="2017-06" db="EMBL/GenBank/DDBJ databases">
        <title>Genome analysis of Fimbriiglobus ruber SP5, the first member of the order Planctomycetales with confirmed chitinolytic capability.</title>
        <authorList>
            <person name="Ravin N.V."/>
            <person name="Rakitin A.L."/>
            <person name="Ivanova A.A."/>
            <person name="Beletsky A.V."/>
            <person name="Kulichevskaya I.S."/>
            <person name="Mardanov A.V."/>
            <person name="Dedysh S.N."/>
        </authorList>
    </citation>
    <scope>NUCLEOTIDE SEQUENCE [LARGE SCALE GENOMIC DNA]</scope>
    <source>
        <strain evidence="3">SP5</strain>
    </source>
</reference>